<protein>
    <submittedName>
        <fullName evidence="1">Uncharacterized protein</fullName>
    </submittedName>
</protein>
<gene>
    <name evidence="1" type="ORF">KUTeg_022996</name>
</gene>
<name>A0ABQ9E3F5_TEGGR</name>
<sequence length="62" mass="7078">MDVNSQRIQQQIEAGEDYDFGPTVAEPIIYIDTEDSGANKQYLAGTRIRTKRDVKSFKELLN</sequence>
<keyword evidence="2" id="KW-1185">Reference proteome</keyword>
<accession>A0ABQ9E3F5</accession>
<reference evidence="1 2" key="1">
    <citation type="submission" date="2022-12" db="EMBL/GenBank/DDBJ databases">
        <title>Chromosome-level genome of Tegillarca granosa.</title>
        <authorList>
            <person name="Kim J."/>
        </authorList>
    </citation>
    <scope>NUCLEOTIDE SEQUENCE [LARGE SCALE GENOMIC DNA]</scope>
    <source>
        <strain evidence="1">Teg-2019</strain>
        <tissue evidence="1">Adductor muscle</tissue>
    </source>
</reference>
<organism evidence="1 2">
    <name type="scientific">Tegillarca granosa</name>
    <name type="common">Malaysian cockle</name>
    <name type="synonym">Anadara granosa</name>
    <dbReference type="NCBI Taxonomy" id="220873"/>
    <lineage>
        <taxon>Eukaryota</taxon>
        <taxon>Metazoa</taxon>
        <taxon>Spiralia</taxon>
        <taxon>Lophotrochozoa</taxon>
        <taxon>Mollusca</taxon>
        <taxon>Bivalvia</taxon>
        <taxon>Autobranchia</taxon>
        <taxon>Pteriomorphia</taxon>
        <taxon>Arcoida</taxon>
        <taxon>Arcoidea</taxon>
        <taxon>Arcidae</taxon>
        <taxon>Tegillarca</taxon>
    </lineage>
</organism>
<proteinExistence type="predicted"/>
<dbReference type="Proteomes" id="UP001217089">
    <property type="component" value="Unassembled WGS sequence"/>
</dbReference>
<dbReference type="EMBL" id="JARBDR010000921">
    <property type="protein sequence ID" value="KAJ8298936.1"/>
    <property type="molecule type" value="Genomic_DNA"/>
</dbReference>
<evidence type="ECO:0000313" key="1">
    <source>
        <dbReference type="EMBL" id="KAJ8298936.1"/>
    </source>
</evidence>
<evidence type="ECO:0000313" key="2">
    <source>
        <dbReference type="Proteomes" id="UP001217089"/>
    </source>
</evidence>
<comment type="caution">
    <text evidence="1">The sequence shown here is derived from an EMBL/GenBank/DDBJ whole genome shotgun (WGS) entry which is preliminary data.</text>
</comment>